<dbReference type="PANTHER" id="PTHR12811:SF0">
    <property type="entry name" value="VACUOLAR PROTEIN SORTING-ASSOCIATED PROTEIN 16 HOMOLOG"/>
    <property type="match status" value="1"/>
</dbReference>
<sequence>MVDESARLLTTQQQLEAEADGKITFFGLSVNETIRTCIINGMMKRADKLKSDFKVPDKRFWYIKLFALTEIRDFEGLDAFSKSKRSPIGYEPFVRHLVEKKHVKEAIPYVARCDPPKRADLYVECDEWRLAGKECKERGDKAKLQYVSTVSIAELV</sequence>
<dbReference type="AlphaFoldDB" id="A0A0W0FT65"/>
<dbReference type="GO" id="GO:0005768">
    <property type="term" value="C:endosome"/>
    <property type="evidence" value="ECO:0007669"/>
    <property type="project" value="TreeGrafter"/>
</dbReference>
<comment type="caution">
    <text evidence="2">The sequence shown here is derived from an EMBL/GenBank/DDBJ whole genome shotgun (WGS) entry which is preliminary data.</text>
</comment>
<dbReference type="GO" id="GO:0006886">
    <property type="term" value="P:intracellular protein transport"/>
    <property type="evidence" value="ECO:0007669"/>
    <property type="project" value="InterPro"/>
</dbReference>
<dbReference type="InterPro" id="IPR016534">
    <property type="entry name" value="VPS16"/>
</dbReference>
<dbReference type="InterPro" id="IPR038132">
    <property type="entry name" value="Vps16_C_sf"/>
</dbReference>
<dbReference type="Proteomes" id="UP000054988">
    <property type="component" value="Unassembled WGS sequence"/>
</dbReference>
<dbReference type="EMBL" id="LATX01001671">
    <property type="protein sequence ID" value="KTB39539.1"/>
    <property type="molecule type" value="Genomic_DNA"/>
</dbReference>
<dbReference type="InterPro" id="IPR006925">
    <property type="entry name" value="Vps16_C"/>
</dbReference>
<dbReference type="GO" id="GO:0003779">
    <property type="term" value="F:actin binding"/>
    <property type="evidence" value="ECO:0007669"/>
    <property type="project" value="TreeGrafter"/>
</dbReference>
<dbReference type="GO" id="GO:0030897">
    <property type="term" value="C:HOPS complex"/>
    <property type="evidence" value="ECO:0007669"/>
    <property type="project" value="TreeGrafter"/>
</dbReference>
<dbReference type="GO" id="GO:0042144">
    <property type="term" value="P:vacuole fusion, non-autophagic"/>
    <property type="evidence" value="ECO:0007669"/>
    <property type="project" value="TreeGrafter"/>
</dbReference>
<dbReference type="Pfam" id="PF04840">
    <property type="entry name" value="Vps16_C"/>
    <property type="match status" value="1"/>
</dbReference>
<evidence type="ECO:0000259" key="1">
    <source>
        <dbReference type="Pfam" id="PF04840"/>
    </source>
</evidence>
<proteinExistence type="predicted"/>
<organism evidence="2 3">
    <name type="scientific">Moniliophthora roreri</name>
    <name type="common">Frosty pod rot fungus</name>
    <name type="synonym">Monilia roreri</name>
    <dbReference type="NCBI Taxonomy" id="221103"/>
    <lineage>
        <taxon>Eukaryota</taxon>
        <taxon>Fungi</taxon>
        <taxon>Dikarya</taxon>
        <taxon>Basidiomycota</taxon>
        <taxon>Agaricomycotina</taxon>
        <taxon>Agaricomycetes</taxon>
        <taxon>Agaricomycetidae</taxon>
        <taxon>Agaricales</taxon>
        <taxon>Marasmiineae</taxon>
        <taxon>Marasmiaceae</taxon>
        <taxon>Moniliophthora</taxon>
    </lineage>
</organism>
<gene>
    <name evidence="2" type="ORF">WG66_7893</name>
</gene>
<accession>A0A0W0FT65</accession>
<feature type="domain" description="Vps16 C-terminal" evidence="1">
    <location>
        <begin position="3"/>
        <end position="147"/>
    </location>
</feature>
<dbReference type="GO" id="GO:0016197">
    <property type="term" value="P:endosomal transport"/>
    <property type="evidence" value="ECO:0007669"/>
    <property type="project" value="TreeGrafter"/>
</dbReference>
<evidence type="ECO:0000313" key="3">
    <source>
        <dbReference type="Proteomes" id="UP000054988"/>
    </source>
</evidence>
<dbReference type="PANTHER" id="PTHR12811">
    <property type="entry name" value="VACUOLAR PROTEIN SORTING VPS16"/>
    <property type="match status" value="1"/>
</dbReference>
<reference evidence="2 3" key="1">
    <citation type="submission" date="2015-12" db="EMBL/GenBank/DDBJ databases">
        <title>Draft genome sequence of Moniliophthora roreri, the causal agent of frosty pod rot of cacao.</title>
        <authorList>
            <person name="Aime M.C."/>
            <person name="Diaz-Valderrama J.R."/>
            <person name="Kijpornyongpan T."/>
            <person name="Phillips-Mora W."/>
        </authorList>
    </citation>
    <scope>NUCLEOTIDE SEQUENCE [LARGE SCALE GENOMIC DNA]</scope>
    <source>
        <strain evidence="2 3">MCA 2952</strain>
    </source>
</reference>
<protein>
    <submittedName>
        <fullName evidence="2">Putative vacuolar protein sorting 16 isoform 1</fullName>
    </submittedName>
</protein>
<evidence type="ECO:0000313" key="2">
    <source>
        <dbReference type="EMBL" id="KTB39539.1"/>
    </source>
</evidence>
<name>A0A0W0FT65_MONRR</name>
<dbReference type="Gene3D" id="1.10.150.780">
    <property type="entry name" value="Vps16, C-terminal region"/>
    <property type="match status" value="1"/>
</dbReference>